<accession>T1K680</accession>
<evidence type="ECO:0000256" key="1">
    <source>
        <dbReference type="PROSITE-ProRule" id="PRU00087"/>
    </source>
</evidence>
<dbReference type="EnsemblMetazoa" id="tetur05g08930.1">
    <property type="protein sequence ID" value="tetur05g08930.1"/>
    <property type="gene ID" value="tetur05g08930"/>
</dbReference>
<dbReference type="AlphaFoldDB" id="T1K680"/>
<evidence type="ECO:0000256" key="2">
    <source>
        <dbReference type="SAM" id="MobiDB-lite"/>
    </source>
</evidence>
<dbReference type="InterPro" id="IPR013783">
    <property type="entry name" value="Ig-like_fold"/>
</dbReference>
<name>T1K680_TETUR</name>
<dbReference type="InterPro" id="IPR014756">
    <property type="entry name" value="Ig_E-set"/>
</dbReference>
<feature type="region of interest" description="Disordered" evidence="2">
    <location>
        <begin position="226"/>
        <end position="279"/>
    </location>
</feature>
<reference evidence="3" key="2">
    <citation type="submission" date="2015-06" db="UniProtKB">
        <authorList>
            <consortium name="EnsemblMetazoa"/>
        </authorList>
    </citation>
    <scope>IDENTIFICATION</scope>
</reference>
<feature type="repeat" description="Filamin" evidence="1">
    <location>
        <begin position="20"/>
        <end position="144"/>
    </location>
</feature>
<organism evidence="3 4">
    <name type="scientific">Tetranychus urticae</name>
    <name type="common">Two-spotted spider mite</name>
    <dbReference type="NCBI Taxonomy" id="32264"/>
    <lineage>
        <taxon>Eukaryota</taxon>
        <taxon>Metazoa</taxon>
        <taxon>Ecdysozoa</taxon>
        <taxon>Arthropoda</taxon>
        <taxon>Chelicerata</taxon>
        <taxon>Arachnida</taxon>
        <taxon>Acari</taxon>
        <taxon>Acariformes</taxon>
        <taxon>Trombidiformes</taxon>
        <taxon>Prostigmata</taxon>
        <taxon>Eleutherengona</taxon>
        <taxon>Raphignathae</taxon>
        <taxon>Tetranychoidea</taxon>
        <taxon>Tetranychidae</taxon>
        <taxon>Tetranychus</taxon>
    </lineage>
</organism>
<dbReference type="Proteomes" id="UP000015104">
    <property type="component" value="Unassembled WGS sequence"/>
</dbReference>
<protein>
    <submittedName>
        <fullName evidence="3">Uncharacterized protein</fullName>
    </submittedName>
</protein>
<keyword evidence="4" id="KW-1185">Reference proteome</keyword>
<dbReference type="InterPro" id="IPR017868">
    <property type="entry name" value="Filamin/ABP280_repeat-like"/>
</dbReference>
<sequence length="342" mass="38407">MDVPIDFTDCQCKWDDNCWVQGRGTSKAVRGCRAHFDVHLIDKSQLINLTVEIKGPENTICFEKIKQSANESHPLRGSNFKGSPFQLGGPKGDSKGDSTLIPMWYSTIPGKISIYYIPLVIGIHKIRLFNRYAQIRGSPFAVNVQQDDNFNELTKTNKPTNCSLARSVTFCETVSNITPKMSDNQVQIVATLDKNHLSLPTSSSIEIRRSKSSELLTSKSPVETIDTWDRPSVSGTEANLFKTSEDDISMSSSSSSLTDSKVDEEEDDAGDEEDEDEDDLIIGTKCRFPVPLNKNVTLVQKLKTSEIKASQNNIFYTLFDQKLDRENIKIDFIELMMEMNLQ</sequence>
<evidence type="ECO:0000313" key="3">
    <source>
        <dbReference type="EnsemblMetazoa" id="tetur05g08930.1"/>
    </source>
</evidence>
<feature type="compositionally biased region" description="Acidic residues" evidence="2">
    <location>
        <begin position="262"/>
        <end position="279"/>
    </location>
</feature>
<evidence type="ECO:0000313" key="4">
    <source>
        <dbReference type="Proteomes" id="UP000015104"/>
    </source>
</evidence>
<dbReference type="SUPFAM" id="SSF81296">
    <property type="entry name" value="E set domains"/>
    <property type="match status" value="1"/>
</dbReference>
<proteinExistence type="predicted"/>
<dbReference type="HOGENOM" id="CLU_812160_0_0_1"/>
<dbReference type="EMBL" id="CAEY01001593">
    <property type="status" value="NOT_ANNOTATED_CDS"/>
    <property type="molecule type" value="Genomic_DNA"/>
</dbReference>
<dbReference type="PROSITE" id="PS50194">
    <property type="entry name" value="FILAMIN_REPEAT"/>
    <property type="match status" value="1"/>
</dbReference>
<feature type="compositionally biased region" description="Low complexity" evidence="2">
    <location>
        <begin position="249"/>
        <end position="259"/>
    </location>
</feature>
<reference evidence="4" key="1">
    <citation type="submission" date="2011-08" db="EMBL/GenBank/DDBJ databases">
        <authorList>
            <person name="Rombauts S."/>
        </authorList>
    </citation>
    <scope>NUCLEOTIDE SEQUENCE</scope>
    <source>
        <strain evidence="4">London</strain>
    </source>
</reference>
<dbReference type="Gene3D" id="2.60.40.10">
    <property type="entry name" value="Immunoglobulins"/>
    <property type="match status" value="1"/>
</dbReference>